<dbReference type="InterPro" id="IPR006218">
    <property type="entry name" value="DAHP1/KDSA"/>
</dbReference>
<comment type="caution">
    <text evidence="10">The sequence shown here is derived from an EMBL/GenBank/DDBJ whole genome shotgun (WGS) entry which is preliminary data.</text>
</comment>
<evidence type="ECO:0000256" key="5">
    <source>
        <dbReference type="ARBA" id="ARBA00012693"/>
    </source>
</evidence>
<dbReference type="GO" id="GO:0008676">
    <property type="term" value="F:3-deoxy-8-phosphooctulonate synthase activity"/>
    <property type="evidence" value="ECO:0007669"/>
    <property type="project" value="UniProtKB-EC"/>
</dbReference>
<dbReference type="Proteomes" id="UP000032541">
    <property type="component" value="Unassembled WGS sequence"/>
</dbReference>
<dbReference type="InterPro" id="IPR006269">
    <property type="entry name" value="KDO8P_synthase"/>
</dbReference>
<evidence type="ECO:0000256" key="6">
    <source>
        <dbReference type="ARBA" id="ARBA00022490"/>
    </source>
</evidence>
<dbReference type="RefSeq" id="WP_262503168.1">
    <property type="nucleotide sequence ID" value="NZ_ATMK01000010.1"/>
</dbReference>
<feature type="domain" description="DAHP synthetase I/KDSA" evidence="9">
    <location>
        <begin position="36"/>
        <end position="281"/>
    </location>
</feature>
<dbReference type="EMBL" id="ATMK01000010">
    <property type="protein sequence ID" value="KJJ87120.1"/>
    <property type="molecule type" value="Genomic_DNA"/>
</dbReference>
<organism evidence="10 11">
    <name type="scientific">Prevotella intermedia ZT</name>
    <dbReference type="NCBI Taxonomy" id="1347790"/>
    <lineage>
        <taxon>Bacteria</taxon>
        <taxon>Pseudomonadati</taxon>
        <taxon>Bacteroidota</taxon>
        <taxon>Bacteroidia</taxon>
        <taxon>Bacteroidales</taxon>
        <taxon>Prevotellaceae</taxon>
        <taxon>Prevotella</taxon>
    </lineage>
</organism>
<name>A0AAP0YMS9_PREIN</name>
<evidence type="ECO:0000256" key="8">
    <source>
        <dbReference type="ARBA" id="ARBA00049112"/>
    </source>
</evidence>
<comment type="similarity">
    <text evidence="4">Belongs to the KdsA family.</text>
</comment>
<comment type="catalytic activity">
    <reaction evidence="8">
        <text>D-arabinose 5-phosphate + phosphoenolpyruvate + H2O = 3-deoxy-alpha-D-manno-2-octulosonate-8-phosphate + phosphate</text>
        <dbReference type="Rhea" id="RHEA:14053"/>
        <dbReference type="ChEBI" id="CHEBI:15377"/>
        <dbReference type="ChEBI" id="CHEBI:43474"/>
        <dbReference type="ChEBI" id="CHEBI:57693"/>
        <dbReference type="ChEBI" id="CHEBI:58702"/>
        <dbReference type="ChEBI" id="CHEBI:85985"/>
        <dbReference type="EC" id="2.5.1.55"/>
    </reaction>
</comment>
<evidence type="ECO:0000256" key="2">
    <source>
        <dbReference type="ARBA" id="ARBA00004756"/>
    </source>
</evidence>
<dbReference type="PANTHER" id="PTHR21057">
    <property type="entry name" value="PHOSPHO-2-DEHYDRO-3-DEOXYHEPTONATE ALDOLASE"/>
    <property type="match status" value="1"/>
</dbReference>
<evidence type="ECO:0000256" key="4">
    <source>
        <dbReference type="ARBA" id="ARBA00010499"/>
    </source>
</evidence>
<gene>
    <name evidence="10" type="ORF">M573_110041</name>
</gene>
<dbReference type="SUPFAM" id="SSF51569">
    <property type="entry name" value="Aldolase"/>
    <property type="match status" value="1"/>
</dbReference>
<evidence type="ECO:0000256" key="3">
    <source>
        <dbReference type="ARBA" id="ARBA00004845"/>
    </source>
</evidence>
<proteinExistence type="inferred from homology"/>
<keyword evidence="6" id="KW-0963">Cytoplasm</keyword>
<protein>
    <recommendedName>
        <fullName evidence="5">3-deoxy-8-phosphooctulonate synthase</fullName>
        <ecNumber evidence="5">2.5.1.55</ecNumber>
    </recommendedName>
</protein>
<dbReference type="NCBIfam" id="NF003543">
    <property type="entry name" value="PRK05198.1"/>
    <property type="match status" value="1"/>
</dbReference>
<dbReference type="Pfam" id="PF00793">
    <property type="entry name" value="DAHP_synth_1"/>
    <property type="match status" value="1"/>
</dbReference>
<evidence type="ECO:0000313" key="11">
    <source>
        <dbReference type="Proteomes" id="UP000032541"/>
    </source>
</evidence>
<dbReference type="Gene3D" id="3.20.20.70">
    <property type="entry name" value="Aldolase class I"/>
    <property type="match status" value="1"/>
</dbReference>
<dbReference type="NCBIfam" id="TIGR01362">
    <property type="entry name" value="KDO8P_synth"/>
    <property type="match status" value="1"/>
</dbReference>
<accession>A0AAP0YMS9</accession>
<comment type="subcellular location">
    <subcellularLocation>
        <location evidence="1">Cytoplasm</location>
    </subcellularLocation>
</comment>
<dbReference type="GO" id="GO:0005737">
    <property type="term" value="C:cytoplasm"/>
    <property type="evidence" value="ECO:0007669"/>
    <property type="project" value="UniProtKB-SubCell"/>
</dbReference>
<dbReference type="EC" id="2.5.1.55" evidence="5"/>
<reference evidence="10 11" key="1">
    <citation type="journal article" date="2015" name="BMC Genomics">
        <title>Comparative genome analysis of Prevotella intermedia strain isolated from infected root canal reveals features related to pathogenicity and adaptation.</title>
        <authorList>
            <person name="Ruan Y."/>
            <person name="Shen L."/>
            <person name="Zou Y."/>
            <person name="Qi Z."/>
            <person name="Yin J."/>
            <person name="Jiang J."/>
            <person name="Guo L."/>
            <person name="He L."/>
            <person name="Chen Z."/>
            <person name="Tang Z."/>
            <person name="Qin S."/>
        </authorList>
    </citation>
    <scope>NUCLEOTIDE SEQUENCE [LARGE SCALE GENOMIC DNA]</scope>
    <source>
        <strain evidence="10 11">ZT</strain>
    </source>
</reference>
<comment type="pathway">
    <text evidence="3">Carbohydrate biosynthesis; 3-deoxy-D-manno-octulosonate biosynthesis; 3-deoxy-D-manno-octulosonate from D-ribulose 5-phosphate: step 2/3.</text>
</comment>
<dbReference type="AlphaFoldDB" id="A0AAP0YMS9"/>
<evidence type="ECO:0000313" key="10">
    <source>
        <dbReference type="EMBL" id="KJJ87120.1"/>
    </source>
</evidence>
<keyword evidence="7" id="KW-0808">Transferase</keyword>
<evidence type="ECO:0000256" key="1">
    <source>
        <dbReference type="ARBA" id="ARBA00004496"/>
    </source>
</evidence>
<dbReference type="InterPro" id="IPR013785">
    <property type="entry name" value="Aldolase_TIM"/>
</dbReference>
<sequence length="286" mass="31828">MDSLHIHLIIYTFALLNSFGKQLSQHSILHIVPQMNNKNIYIAGPCVIESQELLNTVAAELVRLNKKYGIDIIFKASFDKANRTSLNSFRGPGMAKGLEMLQEIKDKYGLRLLTDIHESYQAEEVGKVVDVIQIPAFLCRQTDLLVAAAKTGKIVNIKKAQFLSGKDMRYPVEKCKESGAKEVWLTERGNSFGYNNLVVDFRNIPDMQEFSETVIMDCTHSVQRPSAGNGKTVGDRKFVPSMALAAKAFGANGYFFEVHPDPDKGLSDAANMLELANLESLIVQLQ</sequence>
<evidence type="ECO:0000259" key="9">
    <source>
        <dbReference type="Pfam" id="PF00793"/>
    </source>
</evidence>
<evidence type="ECO:0000256" key="7">
    <source>
        <dbReference type="ARBA" id="ARBA00022679"/>
    </source>
</evidence>
<comment type="pathway">
    <text evidence="2">Bacterial outer membrane biogenesis; lipopolysaccharide biosynthesis.</text>
</comment>